<dbReference type="EMBL" id="DVOG01000086">
    <property type="protein sequence ID" value="HIV04176.1"/>
    <property type="molecule type" value="Genomic_DNA"/>
</dbReference>
<dbReference type="GO" id="GO:0035673">
    <property type="term" value="F:oligopeptide transmembrane transporter activity"/>
    <property type="evidence" value="ECO:0007669"/>
    <property type="project" value="InterPro"/>
</dbReference>
<evidence type="ECO:0000256" key="1">
    <source>
        <dbReference type="ARBA" id="ARBA00004141"/>
    </source>
</evidence>
<evidence type="ECO:0000256" key="7">
    <source>
        <dbReference type="SAM" id="Phobius"/>
    </source>
</evidence>
<organism evidence="8 9">
    <name type="scientific">Candidatus Spyradosoma merdigallinarum</name>
    <dbReference type="NCBI Taxonomy" id="2840950"/>
    <lineage>
        <taxon>Bacteria</taxon>
        <taxon>Pseudomonadati</taxon>
        <taxon>Verrucomicrobiota</taxon>
        <taxon>Opitutia</taxon>
        <taxon>Opitutia incertae sedis</taxon>
        <taxon>Candidatus Spyradosoma</taxon>
    </lineage>
</organism>
<dbReference type="InterPro" id="IPR004813">
    <property type="entry name" value="OPT"/>
</dbReference>
<keyword evidence="2" id="KW-0813">Transport</keyword>
<feature type="transmembrane region" description="Helical" evidence="7">
    <location>
        <begin position="100"/>
        <end position="121"/>
    </location>
</feature>
<feature type="transmembrane region" description="Helical" evidence="7">
    <location>
        <begin position="628"/>
        <end position="649"/>
    </location>
</feature>
<gene>
    <name evidence="8" type="ORF">IAC75_03365</name>
</gene>
<comment type="subcellular location">
    <subcellularLocation>
        <location evidence="1">Membrane</location>
        <topology evidence="1">Multi-pass membrane protein</topology>
    </subcellularLocation>
</comment>
<dbReference type="PANTHER" id="PTHR31645">
    <property type="entry name" value="OLIGOPEPTIDE TRANSPORTER YGL114W-RELATED"/>
    <property type="match status" value="1"/>
</dbReference>
<sequence>MTTKPDSPSSARTEIDADSEIDASAFSKAAEESFAENPAEEVDTSVFALDKIPPEERDAYWRKYIYRADKEPQLTVRGAVFGGFIGILACASSMYTSLKIGWGFGIALVAVILSFVVFNGLRMFSGGRIRQMGVLENAATSSVATVIGMTTTHTVVAAFGALMLLQGVPAPWYKMVPTIFFGAMLGTCIAIPLKRALINQERLRFPSAIASAETLKSLYAKGGSKVTRNKVATLLISLGLAALLGIIKQMPTLAAAFAEIGKEKVAAFCTRLAVVPDALHLPAFLNPLKLWGGIHGATVVSDTNADETLREGVAVVGGKIATTVPEDANLPGISLDPSVLLIGAGMLCGMRVSLTMFFTAIALDWFIAPWLISQDILHAGTDIFRNIETVVDADGNFAGFRVVYWSLWMGTAVMVMASFTALAFQWRTIGRAFSSIFPKKSGAAEADDPVADVEVPMKWFVIGVIPSAIGLIATLHFAFETAWYLGVLAIFLAGAFGLICARSCGEADTNPIGAMGKISQLIYSVMPGARGHLQTNLITGGVTAAAGGASGDLMSDMKLGNLLGLKPRIQFFTQLLAICIGTVIVVPVWRLLVPDVAALEKYPAPPARMWKAVAEFLNDPTISLPTTVYWAMSIGALIGIAIPVCERLFPKARHLMPSAIGMGIVLTLPAAFSNASSFAIGAIFIWAWNKLHKKSEEEYSVALASGLVGGESIACALAAMTATAVLMFG</sequence>
<protein>
    <submittedName>
        <fullName evidence="8">OPT/YSL family transporter</fullName>
    </submittedName>
</protein>
<dbReference type="PANTHER" id="PTHR31645:SF0">
    <property type="entry name" value="OLIGOPEPTIDE TRANSPORTER YGL114W-RELATED"/>
    <property type="match status" value="1"/>
</dbReference>
<dbReference type="InterPro" id="IPR045035">
    <property type="entry name" value="YSL-like"/>
</dbReference>
<dbReference type="GO" id="GO:0016020">
    <property type="term" value="C:membrane"/>
    <property type="evidence" value="ECO:0007669"/>
    <property type="project" value="UniProtKB-SubCell"/>
</dbReference>
<feature type="transmembrane region" description="Helical" evidence="7">
    <location>
        <begin position="352"/>
        <end position="372"/>
    </location>
</feature>
<feature type="transmembrane region" description="Helical" evidence="7">
    <location>
        <begin position="700"/>
        <end position="728"/>
    </location>
</feature>
<feature type="compositionally biased region" description="Polar residues" evidence="6">
    <location>
        <begin position="1"/>
        <end position="12"/>
    </location>
</feature>
<reference evidence="8" key="1">
    <citation type="submission" date="2020-10" db="EMBL/GenBank/DDBJ databases">
        <authorList>
            <person name="Gilroy R."/>
        </authorList>
    </citation>
    <scope>NUCLEOTIDE SEQUENCE</scope>
    <source>
        <strain evidence="8">10669</strain>
    </source>
</reference>
<feature type="transmembrane region" description="Helical" evidence="7">
    <location>
        <begin position="74"/>
        <end position="94"/>
    </location>
</feature>
<name>A0A9D1NJS7_9BACT</name>
<dbReference type="AlphaFoldDB" id="A0A9D1NJS7"/>
<feature type="transmembrane region" description="Helical" evidence="7">
    <location>
        <begin position="661"/>
        <end position="688"/>
    </location>
</feature>
<evidence type="ECO:0000256" key="2">
    <source>
        <dbReference type="ARBA" id="ARBA00022448"/>
    </source>
</evidence>
<evidence type="ECO:0000313" key="8">
    <source>
        <dbReference type="EMBL" id="HIV04176.1"/>
    </source>
</evidence>
<feature type="transmembrane region" description="Helical" evidence="7">
    <location>
        <begin position="142"/>
        <end position="165"/>
    </location>
</feature>
<dbReference type="Proteomes" id="UP000886812">
    <property type="component" value="Unassembled WGS sequence"/>
</dbReference>
<proteinExistence type="predicted"/>
<keyword evidence="4 7" id="KW-1133">Transmembrane helix</keyword>
<keyword evidence="3 7" id="KW-0812">Transmembrane</keyword>
<evidence type="ECO:0000256" key="6">
    <source>
        <dbReference type="SAM" id="MobiDB-lite"/>
    </source>
</evidence>
<feature type="transmembrane region" description="Helical" evidence="7">
    <location>
        <begin position="571"/>
        <end position="592"/>
    </location>
</feature>
<dbReference type="Pfam" id="PF03169">
    <property type="entry name" value="OPT"/>
    <property type="match status" value="2"/>
</dbReference>
<feature type="transmembrane region" description="Helical" evidence="7">
    <location>
        <begin position="483"/>
        <end position="501"/>
    </location>
</feature>
<reference evidence="8" key="2">
    <citation type="journal article" date="2021" name="PeerJ">
        <title>Extensive microbial diversity within the chicken gut microbiome revealed by metagenomics and culture.</title>
        <authorList>
            <person name="Gilroy R."/>
            <person name="Ravi A."/>
            <person name="Getino M."/>
            <person name="Pursley I."/>
            <person name="Horton D.L."/>
            <person name="Alikhan N.F."/>
            <person name="Baker D."/>
            <person name="Gharbi K."/>
            <person name="Hall N."/>
            <person name="Watson M."/>
            <person name="Adriaenssens E.M."/>
            <person name="Foster-Nyarko E."/>
            <person name="Jarju S."/>
            <person name="Secka A."/>
            <person name="Antonio M."/>
            <person name="Oren A."/>
            <person name="Chaudhuri R.R."/>
            <person name="La Ragione R."/>
            <person name="Hildebrand F."/>
            <person name="Pallen M.J."/>
        </authorList>
    </citation>
    <scope>NUCLEOTIDE SEQUENCE</scope>
    <source>
        <strain evidence="8">10669</strain>
    </source>
</reference>
<feature type="transmembrane region" description="Helical" evidence="7">
    <location>
        <begin position="459"/>
        <end position="477"/>
    </location>
</feature>
<feature type="region of interest" description="Disordered" evidence="6">
    <location>
        <begin position="1"/>
        <end position="20"/>
    </location>
</feature>
<accession>A0A9D1NJS7</accession>
<evidence type="ECO:0000256" key="4">
    <source>
        <dbReference type="ARBA" id="ARBA00022989"/>
    </source>
</evidence>
<evidence type="ECO:0000256" key="3">
    <source>
        <dbReference type="ARBA" id="ARBA00022692"/>
    </source>
</evidence>
<feature type="transmembrane region" description="Helical" evidence="7">
    <location>
        <begin position="171"/>
        <end position="193"/>
    </location>
</feature>
<feature type="transmembrane region" description="Helical" evidence="7">
    <location>
        <begin position="402"/>
        <end position="424"/>
    </location>
</feature>
<evidence type="ECO:0000313" key="9">
    <source>
        <dbReference type="Proteomes" id="UP000886812"/>
    </source>
</evidence>
<comment type="caution">
    <text evidence="8">The sequence shown here is derived from an EMBL/GenBank/DDBJ whole genome shotgun (WGS) entry which is preliminary data.</text>
</comment>
<dbReference type="NCBIfam" id="TIGR00728">
    <property type="entry name" value="OPT_sfam"/>
    <property type="match status" value="1"/>
</dbReference>
<keyword evidence="5 7" id="KW-0472">Membrane</keyword>
<evidence type="ECO:0000256" key="5">
    <source>
        <dbReference type="ARBA" id="ARBA00023136"/>
    </source>
</evidence>